<dbReference type="RefSeq" id="WP_377247948.1">
    <property type="nucleotide sequence ID" value="NZ_JBHLXP010000005.1"/>
</dbReference>
<dbReference type="Proteomes" id="UP001589813">
    <property type="component" value="Unassembled WGS sequence"/>
</dbReference>
<sequence length="86" mass="9687">KQRYVAMIVERVRQSWFTDDTMNGKECVIELKLASNGFVTSLNVVGGDAGVCNAAVNAINRVGRFPMPEDPELNQQFRELKLPFKK</sequence>
<dbReference type="Pfam" id="PF06519">
    <property type="entry name" value="TolA"/>
    <property type="match status" value="1"/>
</dbReference>
<reference evidence="1 2" key="1">
    <citation type="submission" date="2024-09" db="EMBL/GenBank/DDBJ databases">
        <authorList>
            <person name="Sun Q."/>
            <person name="Mori K."/>
        </authorList>
    </citation>
    <scope>NUCLEOTIDE SEQUENCE [LARGE SCALE GENOMIC DNA]</scope>
    <source>
        <strain evidence="1 2">KCTC 23315</strain>
    </source>
</reference>
<dbReference type="InterPro" id="IPR014161">
    <property type="entry name" value="Tol-Pal_TolA"/>
</dbReference>
<evidence type="ECO:0000313" key="1">
    <source>
        <dbReference type="EMBL" id="MFC0050344.1"/>
    </source>
</evidence>
<comment type="caution">
    <text evidence="1">The sequence shown here is derived from an EMBL/GenBank/DDBJ whole genome shotgun (WGS) entry which is preliminary data.</text>
</comment>
<name>A0ABV6BHL9_9GAMM</name>
<organism evidence="1 2">
    <name type="scientific">Rheinheimera tilapiae</name>
    <dbReference type="NCBI Taxonomy" id="875043"/>
    <lineage>
        <taxon>Bacteria</taxon>
        <taxon>Pseudomonadati</taxon>
        <taxon>Pseudomonadota</taxon>
        <taxon>Gammaproteobacteria</taxon>
        <taxon>Chromatiales</taxon>
        <taxon>Chromatiaceae</taxon>
        <taxon>Rheinheimera</taxon>
    </lineage>
</organism>
<protein>
    <submittedName>
        <fullName evidence="1">Cell envelope integrity protein TolA</fullName>
    </submittedName>
</protein>
<dbReference type="SUPFAM" id="SSF74653">
    <property type="entry name" value="TolA/TonB C-terminal domain"/>
    <property type="match status" value="1"/>
</dbReference>
<dbReference type="NCBIfam" id="TIGR02794">
    <property type="entry name" value="tolA_full"/>
    <property type="match status" value="1"/>
</dbReference>
<dbReference type="Gene3D" id="3.30.1150.10">
    <property type="match status" value="1"/>
</dbReference>
<accession>A0ABV6BHL9</accession>
<feature type="non-terminal residue" evidence="1">
    <location>
        <position position="1"/>
    </location>
</feature>
<proteinExistence type="predicted"/>
<gene>
    <name evidence="1" type="primary">tolA</name>
    <name evidence="1" type="ORF">ACFFJP_18780</name>
</gene>
<dbReference type="EMBL" id="JBHLXP010000005">
    <property type="protein sequence ID" value="MFC0050344.1"/>
    <property type="molecule type" value="Genomic_DNA"/>
</dbReference>
<keyword evidence="2" id="KW-1185">Reference proteome</keyword>
<evidence type="ECO:0000313" key="2">
    <source>
        <dbReference type="Proteomes" id="UP001589813"/>
    </source>
</evidence>